<gene>
    <name evidence="1" type="ORF">BS101_14485</name>
</gene>
<sequence>MSGLAEGINKSKSAVIEAVKGLSLDMKVNTIVADMTVAASNNLKDKTQSNNNLTLHIENFINNTDKDIEAGL</sequence>
<accession>A0A1L5FA63</accession>
<evidence type="ECO:0000313" key="1">
    <source>
        <dbReference type="EMBL" id="APM39853.1"/>
    </source>
</evidence>
<organism evidence="1 2">
    <name type="scientific">Clostridium kluyveri</name>
    <dbReference type="NCBI Taxonomy" id="1534"/>
    <lineage>
        <taxon>Bacteria</taxon>
        <taxon>Bacillati</taxon>
        <taxon>Bacillota</taxon>
        <taxon>Clostridia</taxon>
        <taxon>Eubacteriales</taxon>
        <taxon>Clostridiaceae</taxon>
        <taxon>Clostridium</taxon>
    </lineage>
</organism>
<name>A0A1L5FA63_CLOKL</name>
<dbReference type="Proteomes" id="UP000184604">
    <property type="component" value="Chromosome"/>
</dbReference>
<dbReference type="AlphaFoldDB" id="A0A1L5FA63"/>
<proteinExistence type="predicted"/>
<reference evidence="1 2" key="1">
    <citation type="submission" date="2016-12" db="EMBL/GenBank/DDBJ databases">
        <title>Complete genome sequence of Clostridium kluyveri JZZ isolated from the pit mud of a Chinese flavor liquor-making factory.</title>
        <authorList>
            <person name="Wang Y."/>
        </authorList>
    </citation>
    <scope>NUCLEOTIDE SEQUENCE [LARGE SCALE GENOMIC DNA]</scope>
    <source>
        <strain evidence="1 2">JZZ</strain>
    </source>
</reference>
<dbReference type="EMBL" id="CP018335">
    <property type="protein sequence ID" value="APM39853.1"/>
    <property type="molecule type" value="Genomic_DNA"/>
</dbReference>
<protein>
    <submittedName>
        <fullName evidence="1">Uncharacterized protein</fullName>
    </submittedName>
</protein>
<evidence type="ECO:0000313" key="2">
    <source>
        <dbReference type="Proteomes" id="UP000184604"/>
    </source>
</evidence>